<sequence length="318" mass="34260">METFNLGAVLFALLLLVWVGYAVPRSAERRELISRARDAMRSRDSRTARDLSEAAHSRPRAREVHVMNDDRLLLRPADPTARPRFDASPGTRVDPYEEAGRQRRTLRVVLLALALVTIGVGVLAGFSILPVWSVLLPLAVLAAYVVGLRRAELDRRSRLRRAAELRGAGAATSATASSPAGKSTSAEEAPQVAAPAAATDRSDELSTSTATTARTPGDNAAHTQEHAELGEEIESASAALAAPGEWIPRPVPRPSYALHGEVEDLATRHAAHRSSVAPRQVALEVEVDDVADEALREEPQRTPASDLGLDEILARRRA</sequence>
<feature type="transmembrane region" description="Helical" evidence="2">
    <location>
        <begin position="6"/>
        <end position="23"/>
    </location>
</feature>
<accession>A0ABS1BE88</accession>
<dbReference type="EMBL" id="JAEDAJ010000016">
    <property type="protein sequence ID" value="MBK0332960.1"/>
    <property type="molecule type" value="Genomic_DNA"/>
</dbReference>
<feature type="region of interest" description="Disordered" evidence="1">
    <location>
        <begin position="164"/>
        <end position="224"/>
    </location>
</feature>
<evidence type="ECO:0000313" key="4">
    <source>
        <dbReference type="Proteomes" id="UP000612352"/>
    </source>
</evidence>
<dbReference type="Proteomes" id="UP000612352">
    <property type="component" value="Unassembled WGS sequence"/>
</dbReference>
<keyword evidence="2" id="KW-1133">Transmembrane helix</keyword>
<proteinExistence type="predicted"/>
<keyword evidence="2" id="KW-0812">Transmembrane</keyword>
<keyword evidence="2" id="KW-0472">Membrane</keyword>
<gene>
    <name evidence="3" type="ORF">I8D64_16275</name>
</gene>
<reference evidence="3 4" key="1">
    <citation type="submission" date="2020-12" db="EMBL/GenBank/DDBJ databases">
        <title>Brachybacterium sp. MASK1Z-5, whole genome shotgun sequence.</title>
        <authorList>
            <person name="Tuo L."/>
        </authorList>
    </citation>
    <scope>NUCLEOTIDE SEQUENCE [LARGE SCALE GENOMIC DNA]</scope>
    <source>
        <strain evidence="3 4">MASK1Z-5</strain>
    </source>
</reference>
<name>A0ABS1BE88_9MICO</name>
<feature type="transmembrane region" description="Helical" evidence="2">
    <location>
        <begin position="108"/>
        <end position="128"/>
    </location>
</feature>
<feature type="transmembrane region" description="Helical" evidence="2">
    <location>
        <begin position="134"/>
        <end position="151"/>
    </location>
</feature>
<dbReference type="RefSeq" id="WP_200503849.1">
    <property type="nucleotide sequence ID" value="NZ_JAEDAJ010000016.1"/>
</dbReference>
<feature type="compositionally biased region" description="Low complexity" evidence="1">
    <location>
        <begin position="165"/>
        <end position="198"/>
    </location>
</feature>
<protein>
    <submittedName>
        <fullName evidence="3">Uncharacterized protein</fullName>
    </submittedName>
</protein>
<feature type="compositionally biased region" description="Polar residues" evidence="1">
    <location>
        <begin position="205"/>
        <end position="214"/>
    </location>
</feature>
<evidence type="ECO:0000256" key="1">
    <source>
        <dbReference type="SAM" id="MobiDB-lite"/>
    </source>
</evidence>
<feature type="region of interest" description="Disordered" evidence="1">
    <location>
        <begin position="295"/>
        <end position="318"/>
    </location>
</feature>
<organism evidence="3 4">
    <name type="scientific">Brachybacterium halotolerans</name>
    <dbReference type="NCBI Taxonomy" id="2795215"/>
    <lineage>
        <taxon>Bacteria</taxon>
        <taxon>Bacillati</taxon>
        <taxon>Actinomycetota</taxon>
        <taxon>Actinomycetes</taxon>
        <taxon>Micrococcales</taxon>
        <taxon>Dermabacteraceae</taxon>
        <taxon>Brachybacterium</taxon>
    </lineage>
</organism>
<evidence type="ECO:0000256" key="2">
    <source>
        <dbReference type="SAM" id="Phobius"/>
    </source>
</evidence>
<keyword evidence="4" id="KW-1185">Reference proteome</keyword>
<evidence type="ECO:0000313" key="3">
    <source>
        <dbReference type="EMBL" id="MBK0332960.1"/>
    </source>
</evidence>
<comment type="caution">
    <text evidence="3">The sequence shown here is derived from an EMBL/GenBank/DDBJ whole genome shotgun (WGS) entry which is preliminary data.</text>
</comment>